<evidence type="ECO:0000256" key="6">
    <source>
        <dbReference type="SAM" id="Phobius"/>
    </source>
</evidence>
<dbReference type="GO" id="GO:0005886">
    <property type="term" value="C:plasma membrane"/>
    <property type="evidence" value="ECO:0007669"/>
    <property type="project" value="TreeGrafter"/>
</dbReference>
<evidence type="ECO:0000313" key="8">
    <source>
        <dbReference type="EMBL" id="SDX00437.1"/>
    </source>
</evidence>
<organism evidence="8 9">
    <name type="scientific">Acidaminococcus fermentans</name>
    <dbReference type="NCBI Taxonomy" id="905"/>
    <lineage>
        <taxon>Bacteria</taxon>
        <taxon>Bacillati</taxon>
        <taxon>Bacillota</taxon>
        <taxon>Negativicutes</taxon>
        <taxon>Acidaminococcales</taxon>
        <taxon>Acidaminococcaceae</taxon>
        <taxon>Acidaminococcus</taxon>
    </lineage>
</organism>
<evidence type="ECO:0000256" key="5">
    <source>
        <dbReference type="ARBA" id="ARBA00023136"/>
    </source>
</evidence>
<feature type="transmembrane region" description="Helical" evidence="6">
    <location>
        <begin position="77"/>
        <end position="98"/>
    </location>
</feature>
<dbReference type="GO" id="GO:0000271">
    <property type="term" value="P:polysaccharide biosynthetic process"/>
    <property type="evidence" value="ECO:0007669"/>
    <property type="project" value="InterPro"/>
</dbReference>
<evidence type="ECO:0000256" key="4">
    <source>
        <dbReference type="ARBA" id="ARBA00022989"/>
    </source>
</evidence>
<dbReference type="RefSeq" id="WP_012939064.1">
    <property type="nucleotide sequence ID" value="NZ_CALAKB010000002.1"/>
</dbReference>
<keyword evidence="3 6" id="KW-0812">Transmembrane</keyword>
<feature type="transmembrane region" description="Helical" evidence="6">
    <location>
        <begin position="39"/>
        <end position="65"/>
    </location>
</feature>
<dbReference type="Pfam" id="PF04138">
    <property type="entry name" value="GtrA_DPMS_TM"/>
    <property type="match status" value="1"/>
</dbReference>
<evidence type="ECO:0000256" key="3">
    <source>
        <dbReference type="ARBA" id="ARBA00022692"/>
    </source>
</evidence>
<evidence type="ECO:0000313" key="9">
    <source>
        <dbReference type="Proteomes" id="UP000182379"/>
    </source>
</evidence>
<accession>A0A1H2Y5L9</accession>
<dbReference type="EMBL" id="FNOP01000010">
    <property type="protein sequence ID" value="SDX00437.1"/>
    <property type="molecule type" value="Genomic_DNA"/>
</dbReference>
<dbReference type="AlphaFoldDB" id="A0A1H2Y5L9"/>
<name>A0A1H2Y5L9_ACIFE</name>
<keyword evidence="4 6" id="KW-1133">Transmembrane helix</keyword>
<comment type="caution">
    <text evidence="8">The sequence shown here is derived from an EMBL/GenBank/DDBJ whole genome shotgun (WGS) entry which is preliminary data.</text>
</comment>
<dbReference type="PANTHER" id="PTHR38459">
    <property type="entry name" value="PROPHAGE BACTOPRENOL-LINKED GLUCOSE TRANSLOCASE HOMOLOG"/>
    <property type="match status" value="1"/>
</dbReference>
<feature type="domain" description="GtrA/DPMS transmembrane" evidence="7">
    <location>
        <begin position="15"/>
        <end position="129"/>
    </location>
</feature>
<proteinExistence type="inferred from homology"/>
<dbReference type="InterPro" id="IPR051401">
    <property type="entry name" value="GtrA_CellWall_Glycosyl"/>
</dbReference>
<dbReference type="Proteomes" id="UP000182379">
    <property type="component" value="Unassembled WGS sequence"/>
</dbReference>
<keyword evidence="5 6" id="KW-0472">Membrane</keyword>
<gene>
    <name evidence="8" type="ORF">SAMN05216495_11062</name>
</gene>
<feature type="transmembrane region" description="Helical" evidence="6">
    <location>
        <begin position="104"/>
        <end position="123"/>
    </location>
</feature>
<evidence type="ECO:0000256" key="2">
    <source>
        <dbReference type="ARBA" id="ARBA00009399"/>
    </source>
</evidence>
<evidence type="ECO:0000259" key="7">
    <source>
        <dbReference type="Pfam" id="PF04138"/>
    </source>
</evidence>
<dbReference type="InterPro" id="IPR007267">
    <property type="entry name" value="GtrA_DPMS_TM"/>
</dbReference>
<protein>
    <submittedName>
        <fullName evidence="8">Flippase GtrA (Transmembrane translocase of bactoprenol-linked glucose)</fullName>
    </submittedName>
</protein>
<evidence type="ECO:0000256" key="1">
    <source>
        <dbReference type="ARBA" id="ARBA00004141"/>
    </source>
</evidence>
<dbReference type="OMA" id="FVTRKIF"/>
<feature type="transmembrane region" description="Helical" evidence="6">
    <location>
        <begin position="12"/>
        <end position="33"/>
    </location>
</feature>
<comment type="subcellular location">
    <subcellularLocation>
        <location evidence="1">Membrane</location>
        <topology evidence="1">Multi-pass membrane protein</topology>
    </subcellularLocation>
</comment>
<comment type="similarity">
    <text evidence="2">Belongs to the GtrA family.</text>
</comment>
<dbReference type="PANTHER" id="PTHR38459:SF1">
    <property type="entry name" value="PROPHAGE BACTOPRENOL-LINKED GLUCOSE TRANSLOCASE HOMOLOG"/>
    <property type="match status" value="1"/>
</dbReference>
<sequence>MLQKSKSEKIRVLCYLCIGGTAALFEWGLVYLFNSRWGWNYLLATAVAYLCSTVCHYIATNIWVFTSGVRYSRGKEFSLVLLVSTLGLVYNVLLMRLFVGSLGLPVMGSKVGASALVTVWNYFSRKKWIYSD</sequence>
<reference evidence="8 9" key="1">
    <citation type="submission" date="2016-10" db="EMBL/GenBank/DDBJ databases">
        <authorList>
            <person name="Varghese N."/>
            <person name="Submissions S."/>
        </authorList>
    </citation>
    <scope>NUCLEOTIDE SEQUENCE [LARGE SCALE GENOMIC DNA]</scope>
    <source>
        <strain evidence="8 9">WCC6</strain>
    </source>
</reference>
<dbReference type="GeneID" id="78335415"/>